<reference evidence="2 3" key="1">
    <citation type="submission" date="2019-05" db="EMBL/GenBank/DDBJ databases">
        <title>Another draft genome of Portunus trituberculatus and its Hox gene families provides insights of decapod evolution.</title>
        <authorList>
            <person name="Jeong J.-H."/>
            <person name="Song I."/>
            <person name="Kim S."/>
            <person name="Choi T."/>
            <person name="Kim D."/>
            <person name="Ryu S."/>
            <person name="Kim W."/>
        </authorList>
    </citation>
    <scope>NUCLEOTIDE SEQUENCE [LARGE SCALE GENOMIC DNA]</scope>
    <source>
        <tissue evidence="2">Muscle</tissue>
    </source>
</reference>
<evidence type="ECO:0000256" key="1">
    <source>
        <dbReference type="SAM" id="MobiDB-lite"/>
    </source>
</evidence>
<dbReference type="EMBL" id="VSRR010035671">
    <property type="protein sequence ID" value="MPC72914.1"/>
    <property type="molecule type" value="Genomic_DNA"/>
</dbReference>
<feature type="compositionally biased region" description="Polar residues" evidence="1">
    <location>
        <begin position="54"/>
        <end position="63"/>
    </location>
</feature>
<sequence length="63" mass="7483">MIQRDRDEENNNDATDNEVKYDVLRWIMTMVRVRQRRDDDDGNDGAQHKPVHDMTQTGSISRH</sequence>
<feature type="region of interest" description="Disordered" evidence="1">
    <location>
        <begin position="36"/>
        <end position="63"/>
    </location>
</feature>
<comment type="caution">
    <text evidence="2">The sequence shown here is derived from an EMBL/GenBank/DDBJ whole genome shotgun (WGS) entry which is preliminary data.</text>
</comment>
<evidence type="ECO:0000313" key="3">
    <source>
        <dbReference type="Proteomes" id="UP000324222"/>
    </source>
</evidence>
<proteinExistence type="predicted"/>
<gene>
    <name evidence="2" type="ORF">E2C01_067227</name>
</gene>
<keyword evidence="3" id="KW-1185">Reference proteome</keyword>
<evidence type="ECO:0000313" key="2">
    <source>
        <dbReference type="EMBL" id="MPC72914.1"/>
    </source>
</evidence>
<dbReference type="AlphaFoldDB" id="A0A5B7HWX0"/>
<accession>A0A5B7HWX0</accession>
<organism evidence="2 3">
    <name type="scientific">Portunus trituberculatus</name>
    <name type="common">Swimming crab</name>
    <name type="synonym">Neptunus trituberculatus</name>
    <dbReference type="NCBI Taxonomy" id="210409"/>
    <lineage>
        <taxon>Eukaryota</taxon>
        <taxon>Metazoa</taxon>
        <taxon>Ecdysozoa</taxon>
        <taxon>Arthropoda</taxon>
        <taxon>Crustacea</taxon>
        <taxon>Multicrustacea</taxon>
        <taxon>Malacostraca</taxon>
        <taxon>Eumalacostraca</taxon>
        <taxon>Eucarida</taxon>
        <taxon>Decapoda</taxon>
        <taxon>Pleocyemata</taxon>
        <taxon>Brachyura</taxon>
        <taxon>Eubrachyura</taxon>
        <taxon>Portunoidea</taxon>
        <taxon>Portunidae</taxon>
        <taxon>Portuninae</taxon>
        <taxon>Portunus</taxon>
    </lineage>
</organism>
<dbReference type="Proteomes" id="UP000324222">
    <property type="component" value="Unassembled WGS sequence"/>
</dbReference>
<protein>
    <submittedName>
        <fullName evidence="2">Uncharacterized protein</fullName>
    </submittedName>
</protein>
<name>A0A5B7HWX0_PORTR</name>